<dbReference type="GO" id="GO:0004176">
    <property type="term" value="F:ATP-dependent peptidase activity"/>
    <property type="evidence" value="ECO:0007669"/>
    <property type="project" value="TreeGrafter"/>
</dbReference>
<evidence type="ECO:0000313" key="2">
    <source>
        <dbReference type="EMBL" id="AKN39727.1"/>
    </source>
</evidence>
<name>A0A0H3ZYP9_9VIBR</name>
<evidence type="ECO:0000256" key="1">
    <source>
        <dbReference type="SAM" id="MobiDB-lite"/>
    </source>
</evidence>
<dbReference type="Gene3D" id="3.90.226.10">
    <property type="entry name" value="2-enoyl-CoA Hydratase, Chain A, domain 1"/>
    <property type="match status" value="1"/>
</dbReference>
<reference evidence="2" key="1">
    <citation type="journal article" date="2015" name="MBio">
        <title>Eco-Evolutionary Dynamics of Episomes among Ecologically Cohesive Bacterial Populations.</title>
        <authorList>
            <person name="Xue H."/>
            <person name="Cordero O.X."/>
            <person name="Camas F.M."/>
            <person name="Trimble W."/>
            <person name="Meyer F."/>
            <person name="Guglielmini J."/>
            <person name="Rocha E.P."/>
            <person name="Polz M.F."/>
        </authorList>
    </citation>
    <scope>NUCLEOTIDE SEQUENCE</scope>
    <source>
        <strain evidence="2">FF_375</strain>
    </source>
</reference>
<protein>
    <submittedName>
        <fullName evidence="2">Prophage Clp protease-like protein</fullName>
    </submittedName>
</protein>
<dbReference type="InterPro" id="IPR023562">
    <property type="entry name" value="ClpP/TepA"/>
</dbReference>
<proteinExistence type="predicted"/>
<feature type="region of interest" description="Disordered" evidence="1">
    <location>
        <begin position="126"/>
        <end position="176"/>
    </location>
</feature>
<dbReference type="PANTHER" id="PTHR10381:SF11">
    <property type="entry name" value="ATP-DEPENDENT CLP PROTEASE PROTEOLYTIC SUBUNIT, MITOCHONDRIAL"/>
    <property type="match status" value="1"/>
</dbReference>
<dbReference type="GO" id="GO:0009368">
    <property type="term" value="C:endopeptidase Clp complex"/>
    <property type="evidence" value="ECO:0007669"/>
    <property type="project" value="TreeGrafter"/>
</dbReference>
<dbReference type="GO" id="GO:0006515">
    <property type="term" value="P:protein quality control for misfolded or incompletely synthesized proteins"/>
    <property type="evidence" value="ECO:0007669"/>
    <property type="project" value="TreeGrafter"/>
</dbReference>
<dbReference type="InterPro" id="IPR029045">
    <property type="entry name" value="ClpP/crotonase-like_dom_sf"/>
</dbReference>
<dbReference type="GO" id="GO:0004252">
    <property type="term" value="F:serine-type endopeptidase activity"/>
    <property type="evidence" value="ECO:0007669"/>
    <property type="project" value="TreeGrafter"/>
</dbReference>
<organism evidence="2">
    <name type="scientific">Vibrio tasmaniensis</name>
    <dbReference type="NCBI Taxonomy" id="212663"/>
    <lineage>
        <taxon>Bacteria</taxon>
        <taxon>Pseudomonadati</taxon>
        <taxon>Pseudomonadota</taxon>
        <taxon>Gammaproteobacteria</taxon>
        <taxon>Vibrionales</taxon>
        <taxon>Vibrionaceae</taxon>
        <taxon>Vibrio</taxon>
    </lineage>
</organism>
<feature type="compositionally biased region" description="Polar residues" evidence="1">
    <location>
        <begin position="126"/>
        <end position="137"/>
    </location>
</feature>
<dbReference type="Pfam" id="PF25209">
    <property type="entry name" value="Phage_capsid_4"/>
    <property type="match status" value="1"/>
</dbReference>
<sequence>MACDELLIRPFAQIMIHEAKGGSYGSAEQLRIDAAAFDEMNDSMAEAVAAKSGKTVEDVRADMKSDFWLRGQAAVDYGICDALYGAESDEPAAMSEMVASIGGVPPLNNLEKLNAPAELVAMFSKPQQAATPTQSPKPESDPQPEAKTGNEMTDAEKAAMKKEAIAQGRKDEAQRRNGIGASFRAHLKTDAVTALLNKCLDDPEMTLEMANTKLVAQLAVQTSPESTPNPTAPKVEATAKARKYLAQSLHAQMGAKVEFDKENPYRYMGTVEAIRASMRDMGRGEEIAGMNKNELIAQAFNNTSSDLSHLFVEGVKLVIRDETSELQPWHLGFVKRIPLDFGRPNGRIKTTDKESLAIHTENGEFRKVKLDGSREAMWLDSYGIEIGITRELLQADNLGLIQSEIADFVRIAQQFPQELLLGMLLENVNMSDGDPIFAKKFDNLYTGALDASKLATVSGDIIDTQSAKKRPLGLIPQAVLTSGREKARVNAMLKTPMIENVPNLAYESFAECIADGMLAGSGKSFFFANNRHTSIIEGYNKDADGIQVETKSEWKSDGMTVRIWTDTAMDVVSRKGLKCNDAKAS</sequence>
<dbReference type="SUPFAM" id="SSF52096">
    <property type="entry name" value="ClpP/crotonase"/>
    <property type="match status" value="1"/>
</dbReference>
<keyword evidence="2" id="KW-0645">Protease</keyword>
<dbReference type="GO" id="GO:0051117">
    <property type="term" value="F:ATPase binding"/>
    <property type="evidence" value="ECO:0007669"/>
    <property type="project" value="TreeGrafter"/>
</dbReference>
<dbReference type="PANTHER" id="PTHR10381">
    <property type="entry name" value="ATP-DEPENDENT CLP PROTEASE PROTEOLYTIC SUBUNIT"/>
    <property type="match status" value="1"/>
</dbReference>
<feature type="compositionally biased region" description="Basic and acidic residues" evidence="1">
    <location>
        <begin position="154"/>
        <end position="175"/>
    </location>
</feature>
<dbReference type="EMBL" id="KP795661">
    <property type="protein sequence ID" value="AKN39727.1"/>
    <property type="molecule type" value="Genomic_DNA"/>
</dbReference>
<dbReference type="AlphaFoldDB" id="A0A0H3ZYP9"/>
<dbReference type="Pfam" id="PF00574">
    <property type="entry name" value="CLP_protease"/>
    <property type="match status" value="1"/>
</dbReference>
<accession>A0A0H3ZYP9</accession>
<keyword evidence="2" id="KW-0378">Hydrolase</keyword>